<feature type="domain" description="Ig-like" evidence="1">
    <location>
        <begin position="1"/>
        <end position="67"/>
    </location>
</feature>
<dbReference type="AlphaFoldDB" id="A0A0B6YWY5"/>
<sequence>SLVNQSLSKTTSIEWYRDGESIESSKQVLITRYQLELEQIYIIELLVDKSKLEDSGSYLCRFMNKDL</sequence>
<feature type="non-terminal residue" evidence="2">
    <location>
        <position position="1"/>
    </location>
</feature>
<dbReference type="EMBL" id="HACG01013381">
    <property type="protein sequence ID" value="CEK60246.1"/>
    <property type="molecule type" value="Transcribed_RNA"/>
</dbReference>
<dbReference type="InterPro" id="IPR013098">
    <property type="entry name" value="Ig_I-set"/>
</dbReference>
<accession>A0A0B6YWY5</accession>
<dbReference type="InterPro" id="IPR007110">
    <property type="entry name" value="Ig-like_dom"/>
</dbReference>
<gene>
    <name evidence="2" type="primary">ORF38848</name>
</gene>
<dbReference type="SUPFAM" id="SSF48726">
    <property type="entry name" value="Immunoglobulin"/>
    <property type="match status" value="1"/>
</dbReference>
<dbReference type="InterPro" id="IPR013783">
    <property type="entry name" value="Ig-like_fold"/>
</dbReference>
<evidence type="ECO:0000313" key="2">
    <source>
        <dbReference type="EMBL" id="CEK60246.1"/>
    </source>
</evidence>
<dbReference type="PROSITE" id="PS50835">
    <property type="entry name" value="IG_LIKE"/>
    <property type="match status" value="1"/>
</dbReference>
<dbReference type="Gene3D" id="2.60.40.10">
    <property type="entry name" value="Immunoglobulins"/>
    <property type="match status" value="1"/>
</dbReference>
<reference evidence="2" key="1">
    <citation type="submission" date="2014-12" db="EMBL/GenBank/DDBJ databases">
        <title>Insight into the proteome of Arion vulgaris.</title>
        <authorList>
            <person name="Aradska J."/>
            <person name="Bulat T."/>
            <person name="Smidak R."/>
            <person name="Sarate P."/>
            <person name="Gangsoo J."/>
            <person name="Sialana F."/>
            <person name="Bilban M."/>
            <person name="Lubec G."/>
        </authorList>
    </citation>
    <scope>NUCLEOTIDE SEQUENCE</scope>
    <source>
        <tissue evidence="2">Skin</tissue>
    </source>
</reference>
<dbReference type="CDD" id="cd00096">
    <property type="entry name" value="Ig"/>
    <property type="match status" value="1"/>
</dbReference>
<protein>
    <recommendedName>
        <fullName evidence="1">Ig-like domain-containing protein</fullName>
    </recommendedName>
</protein>
<dbReference type="InterPro" id="IPR036179">
    <property type="entry name" value="Ig-like_dom_sf"/>
</dbReference>
<organism evidence="2">
    <name type="scientific">Arion vulgaris</name>
    <dbReference type="NCBI Taxonomy" id="1028688"/>
    <lineage>
        <taxon>Eukaryota</taxon>
        <taxon>Metazoa</taxon>
        <taxon>Spiralia</taxon>
        <taxon>Lophotrochozoa</taxon>
        <taxon>Mollusca</taxon>
        <taxon>Gastropoda</taxon>
        <taxon>Heterobranchia</taxon>
        <taxon>Euthyneura</taxon>
        <taxon>Panpulmonata</taxon>
        <taxon>Eupulmonata</taxon>
        <taxon>Stylommatophora</taxon>
        <taxon>Helicina</taxon>
        <taxon>Arionoidea</taxon>
        <taxon>Arionidae</taxon>
        <taxon>Arion</taxon>
    </lineage>
</organism>
<evidence type="ECO:0000259" key="1">
    <source>
        <dbReference type="PROSITE" id="PS50835"/>
    </source>
</evidence>
<dbReference type="Pfam" id="PF07679">
    <property type="entry name" value="I-set"/>
    <property type="match status" value="1"/>
</dbReference>
<proteinExistence type="predicted"/>
<name>A0A0B6YWY5_9EUPU</name>
<feature type="non-terminal residue" evidence="2">
    <location>
        <position position="67"/>
    </location>
</feature>